<evidence type="ECO:0000256" key="10">
    <source>
        <dbReference type="ARBA" id="ARBA00023303"/>
    </source>
</evidence>
<evidence type="ECO:0000259" key="13">
    <source>
        <dbReference type="Pfam" id="PF02931"/>
    </source>
</evidence>
<dbReference type="Gene3D" id="1.20.58.390">
    <property type="entry name" value="Neurotransmitter-gated ion-channel transmembrane domain"/>
    <property type="match status" value="1"/>
</dbReference>
<feature type="transmembrane region" description="Helical" evidence="11">
    <location>
        <begin position="366"/>
        <end position="388"/>
    </location>
</feature>
<dbReference type="InterPro" id="IPR036719">
    <property type="entry name" value="Neuro-gated_channel_TM_sf"/>
</dbReference>
<dbReference type="PROSITE" id="PS00236">
    <property type="entry name" value="NEUROTR_ION_CHANNEL"/>
    <property type="match status" value="1"/>
</dbReference>
<evidence type="ECO:0000256" key="6">
    <source>
        <dbReference type="ARBA" id="ARBA00022729"/>
    </source>
</evidence>
<dbReference type="PRINTS" id="PR00252">
    <property type="entry name" value="NRIONCHANNEL"/>
</dbReference>
<feature type="domain" description="Neurotransmitter-gated ion-channel ligand-binding" evidence="13">
    <location>
        <begin position="98"/>
        <end position="278"/>
    </location>
</feature>
<keyword evidence="16" id="KW-1185">Reference proteome</keyword>
<dbReference type="InterPro" id="IPR036734">
    <property type="entry name" value="Neur_chan_lig-bd_sf"/>
</dbReference>
<comment type="similarity">
    <text evidence="11">Belongs to the ligand-gated ion channel (TC 1.A.9) family.</text>
</comment>
<feature type="domain" description="Neurotransmitter-gated ion-channel transmembrane" evidence="14">
    <location>
        <begin position="312"/>
        <end position="401"/>
    </location>
</feature>
<dbReference type="InterPro" id="IPR006201">
    <property type="entry name" value="Neur_channel"/>
</dbReference>
<keyword evidence="8 11" id="KW-0406">Ion transport</keyword>
<feature type="transmembrane region" description="Helical" evidence="11">
    <location>
        <begin position="334"/>
        <end position="354"/>
    </location>
</feature>
<dbReference type="EMBL" id="JYDL01000027">
    <property type="protein sequence ID" value="KRX22982.1"/>
    <property type="molecule type" value="Genomic_DNA"/>
</dbReference>
<evidence type="ECO:0000259" key="14">
    <source>
        <dbReference type="Pfam" id="PF02932"/>
    </source>
</evidence>
<dbReference type="GO" id="GO:0005230">
    <property type="term" value="F:extracellular ligand-gated monoatomic ion channel activity"/>
    <property type="evidence" value="ECO:0007669"/>
    <property type="project" value="InterPro"/>
</dbReference>
<dbReference type="InterPro" id="IPR038050">
    <property type="entry name" value="Neuro_actylchol_rec"/>
</dbReference>
<dbReference type="InterPro" id="IPR006202">
    <property type="entry name" value="Neur_chan_lig-bd"/>
</dbReference>
<evidence type="ECO:0000256" key="2">
    <source>
        <dbReference type="ARBA" id="ARBA00004236"/>
    </source>
</evidence>
<dbReference type="PRINTS" id="PR00253">
    <property type="entry name" value="GABAARECEPTR"/>
</dbReference>
<evidence type="ECO:0000313" key="15">
    <source>
        <dbReference type="EMBL" id="KRX22982.1"/>
    </source>
</evidence>
<dbReference type="OrthoDB" id="3936150at2759"/>
<feature type="transmembrane region" description="Helical" evidence="11">
    <location>
        <begin position="457"/>
        <end position="480"/>
    </location>
</feature>
<dbReference type="SUPFAM" id="SSF90112">
    <property type="entry name" value="Neurotransmitter-gated ion-channel transmembrane pore"/>
    <property type="match status" value="1"/>
</dbReference>
<keyword evidence="6" id="KW-0732">Signal</keyword>
<keyword evidence="7 11" id="KW-1133">Transmembrane helix</keyword>
<organism evidence="15 16">
    <name type="scientific">Trichinella nelsoni</name>
    <dbReference type="NCBI Taxonomy" id="6336"/>
    <lineage>
        <taxon>Eukaryota</taxon>
        <taxon>Metazoa</taxon>
        <taxon>Ecdysozoa</taxon>
        <taxon>Nematoda</taxon>
        <taxon>Enoplea</taxon>
        <taxon>Dorylaimia</taxon>
        <taxon>Trichinellida</taxon>
        <taxon>Trichinellidae</taxon>
        <taxon>Trichinella</taxon>
    </lineage>
</organism>
<evidence type="ECO:0000313" key="16">
    <source>
        <dbReference type="Proteomes" id="UP000054630"/>
    </source>
</evidence>
<dbReference type="Pfam" id="PF02931">
    <property type="entry name" value="Neur_chan_LBD"/>
    <property type="match status" value="1"/>
</dbReference>
<keyword evidence="4" id="KW-1003">Cell membrane</keyword>
<sequence>MKSSDPRSAIVKNLLTTWISTPPMRWIEIRLSFVVELGECSAILLTKIGHQAAERPFHSATAQHILREGRWRKVIIAPEVGPEIRSRTYSDRFRSWWQRTLESYDNRLRPDFGVKPVEIRVGMKLISISSIDEASMRFTAEMFYHEYWRDLRLQFNRTWFGYKNPIDLPSEGAERLWIPDTCFNNALDSKGPEPGSLSHRGHMKLFEDGTIFYSRRLSITAQCKFDLLMYPFDQQACGLELSSYGHTIDDVKYEWTVNDHSIELDDISLPDFYAKSYRFYTRNETYAAGEFNVARMCVLLKRRSGFCFLNLFVPATAVVTSSWISLWMEDQTQFSDMFSIILAIIFLSFSFNAVMPKVSYIKVMDLYLGGCFIFAFLSLAKLIIVKLLHRQIKKRRKRSSVGNIMNSPTMNNGGDNSNDPNGRDPATLDLESLIRFSLFQPFLRRTTHDCFWKGAKIFHVGSQVILPVAFGTFGFFYFAIFSNVNMSNTTC</sequence>
<evidence type="ECO:0000256" key="11">
    <source>
        <dbReference type="RuleBase" id="RU000687"/>
    </source>
</evidence>
<dbReference type="InterPro" id="IPR018000">
    <property type="entry name" value="Neurotransmitter_ion_chnl_CS"/>
</dbReference>
<dbReference type="AlphaFoldDB" id="A0A0V0S899"/>
<gene>
    <name evidence="15" type="primary">exp-1</name>
    <name evidence="15" type="ORF">T07_5473</name>
</gene>
<accession>A0A0V0S899</accession>
<feature type="compositionally biased region" description="Polar residues" evidence="12">
    <location>
        <begin position="400"/>
        <end position="410"/>
    </location>
</feature>
<keyword evidence="3 11" id="KW-0813">Transport</keyword>
<dbReference type="CDD" id="cd18990">
    <property type="entry name" value="LGIC_ECD_GABAAR"/>
    <property type="match status" value="1"/>
</dbReference>
<dbReference type="GO" id="GO:0005886">
    <property type="term" value="C:plasma membrane"/>
    <property type="evidence" value="ECO:0007669"/>
    <property type="project" value="UniProtKB-SubCell"/>
</dbReference>
<evidence type="ECO:0000256" key="4">
    <source>
        <dbReference type="ARBA" id="ARBA00022475"/>
    </source>
</evidence>
<dbReference type="Proteomes" id="UP000054630">
    <property type="component" value="Unassembled WGS sequence"/>
</dbReference>
<keyword evidence="9 11" id="KW-0472">Membrane</keyword>
<feature type="compositionally biased region" description="Low complexity" evidence="12">
    <location>
        <begin position="411"/>
        <end position="422"/>
    </location>
</feature>
<evidence type="ECO:0000256" key="3">
    <source>
        <dbReference type="ARBA" id="ARBA00022448"/>
    </source>
</evidence>
<dbReference type="SUPFAM" id="SSF63712">
    <property type="entry name" value="Nicotinic receptor ligand binding domain-like"/>
    <property type="match status" value="1"/>
</dbReference>
<dbReference type="PANTHER" id="PTHR18945">
    <property type="entry name" value="NEUROTRANSMITTER GATED ION CHANNEL"/>
    <property type="match status" value="1"/>
</dbReference>
<feature type="transmembrane region" description="Helical" evidence="11">
    <location>
        <begin position="308"/>
        <end position="327"/>
    </location>
</feature>
<evidence type="ECO:0000256" key="9">
    <source>
        <dbReference type="ARBA" id="ARBA00023136"/>
    </source>
</evidence>
<evidence type="ECO:0000256" key="8">
    <source>
        <dbReference type="ARBA" id="ARBA00023065"/>
    </source>
</evidence>
<dbReference type="GO" id="GO:0004888">
    <property type="term" value="F:transmembrane signaling receptor activity"/>
    <property type="evidence" value="ECO:0007669"/>
    <property type="project" value="InterPro"/>
</dbReference>
<keyword evidence="5 11" id="KW-0812">Transmembrane</keyword>
<proteinExistence type="inferred from homology"/>
<dbReference type="Pfam" id="PF02932">
    <property type="entry name" value="Neur_chan_memb"/>
    <property type="match status" value="1"/>
</dbReference>
<reference evidence="15 16" key="1">
    <citation type="submission" date="2015-01" db="EMBL/GenBank/DDBJ databases">
        <title>Evolution of Trichinella species and genotypes.</title>
        <authorList>
            <person name="Korhonen P.K."/>
            <person name="Edoardo P."/>
            <person name="Giuseppe L.R."/>
            <person name="Gasser R.B."/>
        </authorList>
    </citation>
    <scope>NUCLEOTIDE SEQUENCE [LARGE SCALE GENOMIC DNA]</scope>
    <source>
        <strain evidence="15">ISS37</strain>
    </source>
</reference>
<comment type="caution">
    <text evidence="15">The sequence shown here is derived from an EMBL/GenBank/DDBJ whole genome shotgun (WGS) entry which is preliminary data.</text>
</comment>
<feature type="region of interest" description="Disordered" evidence="12">
    <location>
        <begin position="399"/>
        <end position="422"/>
    </location>
</feature>
<evidence type="ECO:0000256" key="7">
    <source>
        <dbReference type="ARBA" id="ARBA00022989"/>
    </source>
</evidence>
<comment type="subcellular location">
    <subcellularLocation>
        <location evidence="2">Cell membrane</location>
    </subcellularLocation>
    <subcellularLocation>
        <location evidence="1">Membrane</location>
        <topology evidence="1">Multi-pass membrane protein</topology>
    </subcellularLocation>
</comment>
<dbReference type="STRING" id="6336.A0A0V0S899"/>
<keyword evidence="10 11" id="KW-0407">Ion channel</keyword>
<evidence type="ECO:0000256" key="1">
    <source>
        <dbReference type="ARBA" id="ARBA00004141"/>
    </source>
</evidence>
<name>A0A0V0S899_9BILA</name>
<keyword evidence="15" id="KW-0675">Receptor</keyword>
<evidence type="ECO:0000256" key="12">
    <source>
        <dbReference type="SAM" id="MobiDB-lite"/>
    </source>
</evidence>
<dbReference type="InterPro" id="IPR006029">
    <property type="entry name" value="Neurotrans-gated_channel_TM"/>
</dbReference>
<dbReference type="InterPro" id="IPR006028">
    <property type="entry name" value="GABAA/Glycine_rcpt"/>
</dbReference>
<evidence type="ECO:0000256" key="5">
    <source>
        <dbReference type="ARBA" id="ARBA00022692"/>
    </source>
</evidence>
<protein>
    <submittedName>
        <fullName evidence="15">Gamma-aminobutyric acid receptor exp-1</fullName>
    </submittedName>
</protein>
<dbReference type="Gene3D" id="2.70.170.10">
    <property type="entry name" value="Neurotransmitter-gated ion-channel ligand-binding domain"/>
    <property type="match status" value="1"/>
</dbReference>